<feature type="compositionally biased region" description="Polar residues" evidence="1">
    <location>
        <begin position="127"/>
        <end position="138"/>
    </location>
</feature>
<protein>
    <submittedName>
        <fullName evidence="2">Uncharacterized protein</fullName>
    </submittedName>
</protein>
<proteinExistence type="predicted"/>
<dbReference type="PANTHER" id="PTHR35615">
    <property type="entry name" value="PRESENT IN THE OUTER MITOCHONDRIAL MEMBRANE PROTEOME 22-RELATED"/>
    <property type="match status" value="1"/>
</dbReference>
<evidence type="ECO:0000256" key="1">
    <source>
        <dbReference type="SAM" id="MobiDB-lite"/>
    </source>
</evidence>
<accession>A0A7G2CNN4</accession>
<feature type="compositionally biased region" description="Low complexity" evidence="1">
    <location>
        <begin position="250"/>
        <end position="291"/>
    </location>
</feature>
<dbReference type="PANTHER" id="PTHR35615:SF6">
    <property type="entry name" value="KINESIN MOTOR DOMAIN-CONTAINING PROTEIN"/>
    <property type="match status" value="1"/>
</dbReference>
<feature type="region of interest" description="Disordered" evidence="1">
    <location>
        <begin position="1"/>
        <end position="188"/>
    </location>
</feature>
<feature type="compositionally biased region" description="Low complexity" evidence="1">
    <location>
        <begin position="151"/>
        <end position="160"/>
    </location>
</feature>
<feature type="compositionally biased region" description="Polar residues" evidence="1">
    <location>
        <begin position="59"/>
        <end position="87"/>
    </location>
</feature>
<name>A0A7G2CNN4_9TRYP</name>
<reference evidence="2 3" key="1">
    <citation type="submission" date="2020-08" db="EMBL/GenBank/DDBJ databases">
        <authorList>
            <person name="Newling K."/>
            <person name="Davey J."/>
            <person name="Forrester S."/>
        </authorList>
    </citation>
    <scope>NUCLEOTIDE SEQUENCE [LARGE SCALE GENOMIC DNA]</scope>
    <source>
        <strain evidence="3">Crithidia deanei Carvalho (ATCC PRA-265)</strain>
    </source>
</reference>
<dbReference type="OrthoDB" id="266422at2759"/>
<feature type="region of interest" description="Disordered" evidence="1">
    <location>
        <begin position="235"/>
        <end position="308"/>
    </location>
</feature>
<feature type="compositionally biased region" description="Polar residues" evidence="1">
    <location>
        <begin position="1"/>
        <end position="15"/>
    </location>
</feature>
<dbReference type="Proteomes" id="UP000515908">
    <property type="component" value="Chromosome 21"/>
</dbReference>
<organism evidence="2 3">
    <name type="scientific">Angomonas deanei</name>
    <dbReference type="NCBI Taxonomy" id="59799"/>
    <lineage>
        <taxon>Eukaryota</taxon>
        <taxon>Discoba</taxon>
        <taxon>Euglenozoa</taxon>
        <taxon>Kinetoplastea</taxon>
        <taxon>Metakinetoplastina</taxon>
        <taxon>Trypanosomatida</taxon>
        <taxon>Trypanosomatidae</taxon>
        <taxon>Strigomonadinae</taxon>
        <taxon>Angomonas</taxon>
    </lineage>
</organism>
<sequence length="731" mass="80590">MTQGNQPGIMRQQSFGRMPPQQMQMPPGNQPNMMRQQSFSGPPQGQMPGNNQPNMGRMSPQQMQQGNQPGIMRQQSFGRMSAQQMPQGNPVASPKGEPADTALPPLVRSTSILNRQSSFKKPKKKNSAINEPKLSQSADAGRNAGPSSHEAPLAAAPGLPRGEQTDFRQNSVSADDEARRLQEREREIMMMKQQQNMRENFQEERIAMERQREAQQRNATGVNRFLMAEENVRNNEKGEAKHRAAPQNGSPAPMTTEAPAPSEAPASRESPAPRVTPTATVTTSTSGAATPQPASTQSPVAEEKKSDPRMRFTAKLAVFEKPLQLGKRKKEPEDTSSHRVKTYGDDYCDIRVTMDDESIESFHVDELVAHRKGSSFVESKQLDGVVKMFTRGRNTCCFGFDEESHVSAQPLETPSWLVAQHVFASIAKCSDVSLDKNAEFVELYISFAAIKRKPDTPEEKTFEVLDLLAEGSVEFTGYRQVSHPLYGERLGGVTYRRVKSYQDFCKALLFAQSAAGTLRDTLEMKKQASSGDPLLAKECGSVIYVGSLIRKVVKGDIVVQGGVPAPDEVIDLSDSEVLGELQQNEDPGKLKLSSLEKCVNSLTFIGLQNQYDYIKPDCTLPLLQSLMSGPYYSVSIASVEPTSSGSVVPLNGMNSVCREHEKPLSGSVVRQLKSVRKEMQTLQAKIDSVRNGSAEQRELKVLLKKLQSKLSPLEESAQEPLQRLFSMVATE</sequence>
<gene>
    <name evidence="2" type="ORF">ADEAN_000893200</name>
</gene>
<evidence type="ECO:0000313" key="2">
    <source>
        <dbReference type="EMBL" id="CAD2221400.1"/>
    </source>
</evidence>
<keyword evidence="3" id="KW-1185">Reference proteome</keyword>
<dbReference type="VEuPathDB" id="TriTrypDB:ADEAN_000893200"/>
<feature type="compositionally biased region" description="Basic and acidic residues" evidence="1">
    <location>
        <begin position="176"/>
        <end position="188"/>
    </location>
</feature>
<dbReference type="EMBL" id="LR877165">
    <property type="protein sequence ID" value="CAD2221400.1"/>
    <property type="molecule type" value="Genomic_DNA"/>
</dbReference>
<dbReference type="AlphaFoldDB" id="A0A7G2CNN4"/>
<feature type="compositionally biased region" description="Polar residues" evidence="1">
    <location>
        <begin position="108"/>
        <end position="117"/>
    </location>
</feature>
<evidence type="ECO:0000313" key="3">
    <source>
        <dbReference type="Proteomes" id="UP000515908"/>
    </source>
</evidence>
<feature type="compositionally biased region" description="Low complexity" evidence="1">
    <location>
        <begin position="16"/>
        <end position="56"/>
    </location>
</feature>